<accession>A0A0H5QI15</accession>
<evidence type="ECO:0000256" key="1">
    <source>
        <dbReference type="ARBA" id="ARBA00022723"/>
    </source>
</evidence>
<reference evidence="3" key="2">
    <citation type="submission" date="2015-07" db="EMBL/GenBank/DDBJ databases">
        <title>Plasmids, circular viruses and viroids from rat gut.</title>
        <authorList>
            <person name="Jorgensen T.J."/>
            <person name="Hansen M.A."/>
            <person name="Xu Z."/>
            <person name="Tabak M.A."/>
            <person name="Sorensen S.J."/>
            <person name="Hansen L.H."/>
        </authorList>
    </citation>
    <scope>NUCLEOTIDE SEQUENCE</scope>
    <source>
        <strain evidence="3">RGRH0654</strain>
    </source>
</reference>
<evidence type="ECO:0008006" key="4">
    <source>
        <dbReference type="Google" id="ProtNLM"/>
    </source>
</evidence>
<organism evidence="3">
    <name type="scientific">uncultured prokaryote</name>
    <dbReference type="NCBI Taxonomy" id="198431"/>
    <lineage>
        <taxon>unclassified sequences</taxon>
        <taxon>environmental samples</taxon>
    </lineage>
</organism>
<evidence type="ECO:0000256" key="2">
    <source>
        <dbReference type="ARBA" id="ARBA00023180"/>
    </source>
</evidence>
<reference evidence="3" key="1">
    <citation type="submission" date="2015-06" db="EMBL/GenBank/DDBJ databases">
        <authorList>
            <person name="Joergensen T."/>
        </authorList>
    </citation>
    <scope>NUCLEOTIDE SEQUENCE</scope>
    <source>
        <strain evidence="3">RGRH0654</strain>
    </source>
</reference>
<keyword evidence="1" id="KW-0479">Metal-binding</keyword>
<dbReference type="SUPFAM" id="SSF51126">
    <property type="entry name" value="Pectin lyase-like"/>
    <property type="match status" value="1"/>
</dbReference>
<evidence type="ECO:0000313" key="3">
    <source>
        <dbReference type="EMBL" id="CRY95522.1"/>
    </source>
</evidence>
<protein>
    <recommendedName>
        <fullName evidence="4">Pectate lyase</fullName>
    </recommendedName>
</protein>
<dbReference type="EMBL" id="LN853278">
    <property type="protein sequence ID" value="CRY95522.1"/>
    <property type="molecule type" value="Genomic_DNA"/>
</dbReference>
<dbReference type="InterPro" id="IPR012334">
    <property type="entry name" value="Pectin_lyas_fold"/>
</dbReference>
<dbReference type="PANTHER" id="PTHR42970:SF1">
    <property type="entry name" value="PECTATE LYASE C-RELATED"/>
    <property type="match status" value="1"/>
</dbReference>
<name>A0A0H5QI15_9ZZZZ</name>
<keyword evidence="2" id="KW-0325">Glycoprotein</keyword>
<dbReference type="AlphaFoldDB" id="A0A0H5QI15"/>
<sequence length="562" mass="62448">MRNFLSVLFLFSAIATGAQTLAFPEAEGFGRYAQGGRGGKVLTVTTLEDYSSTETPIEGSLRWALSQYVRTEQADRVLKDIHGADSVVKQTITVYEPLTIVFNVAGNIELKEDLKVKRDYLTIAGQTAPGDGVCITGHCMTFNGATGGEMWYWGPRRKHLIVRYMRFRPSTPTAENKFITYGTDVENYEHVIFDHCTMTWANEECLAIYDTKYTTVQWCLVAEGLYYANHPKGNRSYCGVWGGQFASYHHNLIAHNDSRNIRFNGARAHDTIAVVDFRNNVVYNWGTNNSGYGLEVEVKTPATRNELNMVNNYYKHGPASGNTGSKISPTNKVHRLVRIDQSKASVDEGYRSQHYITGNFITHYPEIATDNWYCGVQFNSYSDTAQAKAVFRASDFSPEVLEVLPAELPSAEETFEQVMTHVGACAPKRDGQDARIVQETIAGTASGKGSKDKDGIIDDPTTVGGWPVLNGTPYQDSDLDGIPDEWETAHGLDPHNPNDGALLTESGYSNLELYINSIEQVITFLAEPKAAGSESVRWFYNNGLLYLKTPSHTFTSFGQTVR</sequence>
<dbReference type="PANTHER" id="PTHR42970">
    <property type="entry name" value="PECTATE LYASE C-RELATED"/>
    <property type="match status" value="1"/>
</dbReference>
<proteinExistence type="predicted"/>
<dbReference type="Gene3D" id="2.160.20.10">
    <property type="entry name" value="Single-stranded right-handed beta-helix, Pectin lyase-like"/>
    <property type="match status" value="1"/>
</dbReference>
<dbReference type="InterPro" id="IPR052063">
    <property type="entry name" value="Polysaccharide_Lyase_1"/>
</dbReference>
<dbReference type="GO" id="GO:0046872">
    <property type="term" value="F:metal ion binding"/>
    <property type="evidence" value="ECO:0007669"/>
    <property type="project" value="UniProtKB-KW"/>
</dbReference>
<dbReference type="InterPro" id="IPR011050">
    <property type="entry name" value="Pectin_lyase_fold/virulence"/>
</dbReference>